<evidence type="ECO:0000313" key="3">
    <source>
        <dbReference type="Proteomes" id="UP001501020"/>
    </source>
</evidence>
<protein>
    <submittedName>
        <fullName evidence="2">Uncharacterized protein</fullName>
    </submittedName>
</protein>
<comment type="caution">
    <text evidence="2">The sequence shown here is derived from an EMBL/GenBank/DDBJ whole genome shotgun (WGS) entry which is preliminary data.</text>
</comment>
<dbReference type="EMBL" id="BAAAMR010000020">
    <property type="protein sequence ID" value="GAA2134635.1"/>
    <property type="molecule type" value="Genomic_DNA"/>
</dbReference>
<feature type="region of interest" description="Disordered" evidence="1">
    <location>
        <begin position="19"/>
        <end position="67"/>
    </location>
</feature>
<evidence type="ECO:0000256" key="1">
    <source>
        <dbReference type="SAM" id="MobiDB-lite"/>
    </source>
</evidence>
<proteinExistence type="predicted"/>
<keyword evidence="3" id="KW-1185">Reference proteome</keyword>
<organism evidence="2 3">
    <name type="scientific">Actinomadura napierensis</name>
    <dbReference type="NCBI Taxonomy" id="267854"/>
    <lineage>
        <taxon>Bacteria</taxon>
        <taxon>Bacillati</taxon>
        <taxon>Actinomycetota</taxon>
        <taxon>Actinomycetes</taxon>
        <taxon>Streptosporangiales</taxon>
        <taxon>Thermomonosporaceae</taxon>
        <taxon>Actinomadura</taxon>
    </lineage>
</organism>
<accession>A0ABP5KMB3</accession>
<evidence type="ECO:0000313" key="2">
    <source>
        <dbReference type="EMBL" id="GAA2134635.1"/>
    </source>
</evidence>
<gene>
    <name evidence="2" type="ORF">GCM10009727_28530</name>
</gene>
<sequence>MPDENFLYVFKGARYAAAGGGPPLRARRRPPAPARRACGLSRPVPPRRADRPPGLMRRRLTDGELRT</sequence>
<reference evidence="3" key="1">
    <citation type="journal article" date="2019" name="Int. J. Syst. Evol. Microbiol.">
        <title>The Global Catalogue of Microorganisms (GCM) 10K type strain sequencing project: providing services to taxonomists for standard genome sequencing and annotation.</title>
        <authorList>
            <consortium name="The Broad Institute Genomics Platform"/>
            <consortium name="The Broad Institute Genome Sequencing Center for Infectious Disease"/>
            <person name="Wu L."/>
            <person name="Ma J."/>
        </authorList>
    </citation>
    <scope>NUCLEOTIDE SEQUENCE [LARGE SCALE GENOMIC DNA]</scope>
    <source>
        <strain evidence="3">JCM 13850</strain>
    </source>
</reference>
<name>A0ABP5KMB3_9ACTN</name>
<dbReference type="Proteomes" id="UP001501020">
    <property type="component" value="Unassembled WGS sequence"/>
</dbReference>